<protein>
    <recommendedName>
        <fullName evidence="5">DUF1835 domain-containing protein</fullName>
    </recommendedName>
</protein>
<keyword evidence="4" id="KW-1185">Reference proteome</keyword>
<evidence type="ECO:0008006" key="5">
    <source>
        <dbReference type="Google" id="ProtNLM"/>
    </source>
</evidence>
<reference evidence="3" key="2">
    <citation type="submission" date="2020-09" db="EMBL/GenBank/DDBJ databases">
        <authorList>
            <person name="Sun Q."/>
            <person name="Kim S."/>
        </authorList>
    </citation>
    <scope>NUCLEOTIDE SEQUENCE</scope>
    <source>
        <strain evidence="3">KCTC 32182</strain>
    </source>
</reference>
<organism evidence="3 4">
    <name type="scientific">Paludibacterium paludis</name>
    <dbReference type="NCBI Taxonomy" id="1225769"/>
    <lineage>
        <taxon>Bacteria</taxon>
        <taxon>Pseudomonadati</taxon>
        <taxon>Pseudomonadota</taxon>
        <taxon>Betaproteobacteria</taxon>
        <taxon>Neisseriales</taxon>
        <taxon>Chromobacteriaceae</taxon>
        <taxon>Paludibacterium</taxon>
    </lineage>
</organism>
<feature type="domain" description="DUF3658" evidence="2">
    <location>
        <begin position="87"/>
        <end position="173"/>
    </location>
</feature>
<sequence>MLRLYVENQRHLLAALAEPEPIVVWVGNNAHDKLMLAMVARVASPATPLSVVDITGQVAFQYMGQFAVGMCPPDALLPLSPAAFSGTGRARLASQWDNWKTHGEGWRETAVDGGVVEYPSDHLDTRLLARLAESGPQPVLRLVGDVMGRYPGMVPDTFLFWRLDTLRSNGQVVFIPGTRDGRKSINVELAG</sequence>
<accession>A0A918P6B9</accession>
<name>A0A918P6B9_9NEIS</name>
<comment type="caution">
    <text evidence="3">The sequence shown here is derived from an EMBL/GenBank/DDBJ whole genome shotgun (WGS) entry which is preliminary data.</text>
</comment>
<dbReference type="InterPro" id="IPR022123">
    <property type="entry name" value="DUF3658"/>
</dbReference>
<evidence type="ECO:0000259" key="1">
    <source>
        <dbReference type="Pfam" id="PF08874"/>
    </source>
</evidence>
<gene>
    <name evidence="3" type="ORF">GCM10011289_27320</name>
</gene>
<dbReference type="InterPro" id="IPR014973">
    <property type="entry name" value="DUF1835"/>
</dbReference>
<dbReference type="AlphaFoldDB" id="A0A918P6B9"/>
<proteinExistence type="predicted"/>
<dbReference type="Proteomes" id="UP000645257">
    <property type="component" value="Unassembled WGS sequence"/>
</dbReference>
<dbReference type="Pfam" id="PF08874">
    <property type="entry name" value="DUF1835"/>
    <property type="match status" value="1"/>
</dbReference>
<dbReference type="Pfam" id="PF12395">
    <property type="entry name" value="DUF3658"/>
    <property type="match status" value="1"/>
</dbReference>
<reference evidence="3" key="1">
    <citation type="journal article" date="2014" name="Int. J. Syst. Evol. Microbiol.">
        <title>Complete genome sequence of Corynebacterium casei LMG S-19264T (=DSM 44701T), isolated from a smear-ripened cheese.</title>
        <authorList>
            <consortium name="US DOE Joint Genome Institute (JGI-PGF)"/>
            <person name="Walter F."/>
            <person name="Albersmeier A."/>
            <person name="Kalinowski J."/>
            <person name="Ruckert C."/>
        </authorList>
    </citation>
    <scope>NUCLEOTIDE SEQUENCE</scope>
    <source>
        <strain evidence="3">KCTC 32182</strain>
    </source>
</reference>
<evidence type="ECO:0000313" key="3">
    <source>
        <dbReference type="EMBL" id="GGY22202.1"/>
    </source>
</evidence>
<evidence type="ECO:0000259" key="2">
    <source>
        <dbReference type="Pfam" id="PF12395"/>
    </source>
</evidence>
<dbReference type="EMBL" id="BMYX01000017">
    <property type="protein sequence ID" value="GGY22202.1"/>
    <property type="molecule type" value="Genomic_DNA"/>
</dbReference>
<feature type="domain" description="DUF1835" evidence="1">
    <location>
        <begin position="7"/>
        <end position="40"/>
    </location>
</feature>
<evidence type="ECO:0000313" key="4">
    <source>
        <dbReference type="Proteomes" id="UP000645257"/>
    </source>
</evidence>